<dbReference type="OrthoDB" id="100006at2759"/>
<organism evidence="2 3">
    <name type="scientific">Colocasia esculenta</name>
    <name type="common">Wild taro</name>
    <name type="synonym">Arum esculentum</name>
    <dbReference type="NCBI Taxonomy" id="4460"/>
    <lineage>
        <taxon>Eukaryota</taxon>
        <taxon>Viridiplantae</taxon>
        <taxon>Streptophyta</taxon>
        <taxon>Embryophyta</taxon>
        <taxon>Tracheophyta</taxon>
        <taxon>Spermatophyta</taxon>
        <taxon>Magnoliopsida</taxon>
        <taxon>Liliopsida</taxon>
        <taxon>Araceae</taxon>
        <taxon>Aroideae</taxon>
        <taxon>Colocasieae</taxon>
        <taxon>Colocasia</taxon>
    </lineage>
</organism>
<reference evidence="2" key="1">
    <citation type="submission" date="2017-07" db="EMBL/GenBank/DDBJ databases">
        <title>Taro Niue Genome Assembly and Annotation.</title>
        <authorList>
            <person name="Atibalentja N."/>
            <person name="Keating K."/>
            <person name="Fields C.J."/>
        </authorList>
    </citation>
    <scope>NUCLEOTIDE SEQUENCE</scope>
    <source>
        <strain evidence="2">Niue_2</strain>
        <tissue evidence="2">Leaf</tissue>
    </source>
</reference>
<dbReference type="AlphaFoldDB" id="A0A843WW19"/>
<dbReference type="EMBL" id="NMUH01004367">
    <property type="protein sequence ID" value="MQM09411.1"/>
    <property type="molecule type" value="Genomic_DNA"/>
</dbReference>
<protein>
    <submittedName>
        <fullName evidence="2">Uncharacterized protein</fullName>
    </submittedName>
</protein>
<dbReference type="Proteomes" id="UP000652761">
    <property type="component" value="Unassembled WGS sequence"/>
</dbReference>
<accession>A0A843WW19</accession>
<evidence type="ECO:0000256" key="1">
    <source>
        <dbReference type="SAM" id="MobiDB-lite"/>
    </source>
</evidence>
<name>A0A843WW19_COLES</name>
<evidence type="ECO:0000313" key="2">
    <source>
        <dbReference type="EMBL" id="MQM09411.1"/>
    </source>
</evidence>
<keyword evidence="3" id="KW-1185">Reference proteome</keyword>
<gene>
    <name evidence="2" type="ORF">Taro_042282</name>
</gene>
<sequence>MQTTTASQRQTKRDHQGCRVQNATPRPVAFTDSEPTGTSLAMTVIRSIGNDYGHLGSWCWTETARTGKACMKKS</sequence>
<proteinExistence type="predicted"/>
<feature type="region of interest" description="Disordered" evidence="1">
    <location>
        <begin position="1"/>
        <end position="35"/>
    </location>
</feature>
<comment type="caution">
    <text evidence="2">The sequence shown here is derived from an EMBL/GenBank/DDBJ whole genome shotgun (WGS) entry which is preliminary data.</text>
</comment>
<evidence type="ECO:0000313" key="3">
    <source>
        <dbReference type="Proteomes" id="UP000652761"/>
    </source>
</evidence>